<evidence type="ECO:0000256" key="1">
    <source>
        <dbReference type="SAM" id="MobiDB-lite"/>
    </source>
</evidence>
<accession>A0A9N7YSJ5</accession>
<reference evidence="2" key="1">
    <citation type="submission" date="2020-03" db="EMBL/GenBank/DDBJ databases">
        <authorList>
            <person name="Weist P."/>
        </authorList>
    </citation>
    <scope>NUCLEOTIDE SEQUENCE</scope>
</reference>
<keyword evidence="3" id="KW-1185">Reference proteome</keyword>
<evidence type="ECO:0000313" key="2">
    <source>
        <dbReference type="EMBL" id="CAB1436477.1"/>
    </source>
</evidence>
<comment type="caution">
    <text evidence="2">The sequence shown here is derived from an EMBL/GenBank/DDBJ whole genome shotgun (WGS) entry which is preliminary data.</text>
</comment>
<feature type="region of interest" description="Disordered" evidence="1">
    <location>
        <begin position="61"/>
        <end position="98"/>
    </location>
</feature>
<evidence type="ECO:0000313" key="3">
    <source>
        <dbReference type="Proteomes" id="UP001153269"/>
    </source>
</evidence>
<gene>
    <name evidence="2" type="ORF">PLEPLA_LOCUS24510</name>
</gene>
<organism evidence="2 3">
    <name type="scientific">Pleuronectes platessa</name>
    <name type="common">European plaice</name>
    <dbReference type="NCBI Taxonomy" id="8262"/>
    <lineage>
        <taxon>Eukaryota</taxon>
        <taxon>Metazoa</taxon>
        <taxon>Chordata</taxon>
        <taxon>Craniata</taxon>
        <taxon>Vertebrata</taxon>
        <taxon>Euteleostomi</taxon>
        <taxon>Actinopterygii</taxon>
        <taxon>Neopterygii</taxon>
        <taxon>Teleostei</taxon>
        <taxon>Neoteleostei</taxon>
        <taxon>Acanthomorphata</taxon>
        <taxon>Carangaria</taxon>
        <taxon>Pleuronectiformes</taxon>
        <taxon>Pleuronectoidei</taxon>
        <taxon>Pleuronectidae</taxon>
        <taxon>Pleuronectes</taxon>
    </lineage>
</organism>
<proteinExistence type="predicted"/>
<dbReference type="Proteomes" id="UP001153269">
    <property type="component" value="Unassembled WGS sequence"/>
</dbReference>
<dbReference type="EMBL" id="CADEAL010001891">
    <property type="protein sequence ID" value="CAB1436477.1"/>
    <property type="molecule type" value="Genomic_DNA"/>
</dbReference>
<feature type="compositionally biased region" description="Polar residues" evidence="1">
    <location>
        <begin position="66"/>
        <end position="76"/>
    </location>
</feature>
<protein>
    <submittedName>
        <fullName evidence="2">Uncharacterized protein</fullName>
    </submittedName>
</protein>
<dbReference type="AlphaFoldDB" id="A0A9N7YSJ5"/>
<sequence>MRGGAGGGGGGGGGGPSIPETCVCPAVPDLWPAAAWGSFSPQSSPSPYNSSLPSNRCLCLHVTHPPSRSSSDTEQPIKSPKARRGGLTQNPEPEIRGAAKPIRRLLNANPLLQIFNKRPARAKLDYLPIASG</sequence>
<name>A0A9N7YSJ5_PLEPL</name>